<organism evidence="1 2">
    <name type="scientific">Priestia endophytica DSM 13796</name>
    <dbReference type="NCBI Taxonomy" id="1121089"/>
    <lineage>
        <taxon>Bacteria</taxon>
        <taxon>Bacillati</taxon>
        <taxon>Bacillota</taxon>
        <taxon>Bacilli</taxon>
        <taxon>Bacillales</taxon>
        <taxon>Bacillaceae</taxon>
        <taxon>Priestia</taxon>
    </lineage>
</organism>
<protein>
    <submittedName>
        <fullName evidence="1">Uncharacterized protein</fullName>
    </submittedName>
</protein>
<proteinExistence type="predicted"/>
<evidence type="ECO:0000313" key="2">
    <source>
        <dbReference type="Proteomes" id="UP000182762"/>
    </source>
</evidence>
<comment type="caution">
    <text evidence="1">The sequence shown here is derived from an EMBL/GenBank/DDBJ whole genome shotgun (WGS) entry which is preliminary data.</text>
</comment>
<gene>
    <name evidence="1" type="ORF">SAMN02745910_04521</name>
</gene>
<accession>A0A1I6BYG4</accession>
<evidence type="ECO:0000313" key="1">
    <source>
        <dbReference type="EMBL" id="SFQ85980.1"/>
    </source>
</evidence>
<dbReference type="EMBL" id="FOXX01000017">
    <property type="protein sequence ID" value="SFQ85980.1"/>
    <property type="molecule type" value="Genomic_DNA"/>
</dbReference>
<name>A0A1I6BYG4_9BACI</name>
<keyword evidence="2" id="KW-1185">Reference proteome</keyword>
<dbReference type="Proteomes" id="UP000182762">
    <property type="component" value="Unassembled WGS sequence"/>
</dbReference>
<reference evidence="1 2" key="1">
    <citation type="submission" date="2016-10" db="EMBL/GenBank/DDBJ databases">
        <authorList>
            <person name="Varghese N."/>
            <person name="Submissions S."/>
        </authorList>
    </citation>
    <scope>NUCLEOTIDE SEQUENCE [LARGE SCALE GENOMIC DNA]</scope>
    <source>
        <strain evidence="1 2">DSM 13796</strain>
    </source>
</reference>
<sequence length="94" mass="10953">MLRLAIFDTESSKKEGVKVEISKLSVSEHFQRKVKITNGSRPQGKAKRVMVVRAFEVLHGEFELEDYQKKEVLKTFLEVKDKMPLNKTEEEEID</sequence>